<proteinExistence type="predicted"/>
<name>E2ANC1_CAMFO</name>
<evidence type="ECO:0000313" key="1">
    <source>
        <dbReference type="EMBL" id="EFN65069.1"/>
    </source>
</evidence>
<protein>
    <submittedName>
        <fullName evidence="1">Uncharacterized protein</fullName>
    </submittedName>
</protein>
<sequence length="466" mass="53319">MSEMLETVLRLLMHRAILYEDITSFANSNNNVENGNFVKRKSSAVLPELNSRNDFVKDHLDWNVTDSTQNTCLPILGKENSAKTLSKQLDDEHEPSDIDYEVEKVKSAWQALQAKRNWTKGKDCISSINTKKLYETLEKMTCEVDRIQKRYMDPKANHYLHKSATNVLKTASKSSLEEEAEIVKSIIFPKRKAKIKSEISHLKNFDTEIINKDIAKIRFDETAENILMNKQPTKNIFSSKHITQNRSVHTNAYGHNIDNDIVSANTIALNACDKKQDITTDTMKLAFKDDGKTRMKIKSSIEKYLQNYSDNICKPRDIEEQKEEEWFQDIKSSASNIANIPASHNIGSYGLYENFEKCDDTYDSEDYMSKKNKNFSCSNITTNTTQIDTIQGSKKICDSTFLENTESYKNDIRPMKSIGISKQSNLASCQDNAFIKIGLNVLEKNLSKDKLSQILQSEYLKKNLSL</sequence>
<accession>E2ANC1</accession>
<evidence type="ECO:0000313" key="2">
    <source>
        <dbReference type="Proteomes" id="UP000000311"/>
    </source>
</evidence>
<organism evidence="2">
    <name type="scientific">Camponotus floridanus</name>
    <name type="common">Florida carpenter ant</name>
    <dbReference type="NCBI Taxonomy" id="104421"/>
    <lineage>
        <taxon>Eukaryota</taxon>
        <taxon>Metazoa</taxon>
        <taxon>Ecdysozoa</taxon>
        <taxon>Arthropoda</taxon>
        <taxon>Hexapoda</taxon>
        <taxon>Insecta</taxon>
        <taxon>Pterygota</taxon>
        <taxon>Neoptera</taxon>
        <taxon>Endopterygota</taxon>
        <taxon>Hymenoptera</taxon>
        <taxon>Apocrita</taxon>
        <taxon>Aculeata</taxon>
        <taxon>Formicoidea</taxon>
        <taxon>Formicidae</taxon>
        <taxon>Formicinae</taxon>
        <taxon>Camponotus</taxon>
    </lineage>
</organism>
<gene>
    <name evidence="1" type="ORF">EAG_12956</name>
</gene>
<dbReference type="OMA" id="HRSATNI"/>
<dbReference type="STRING" id="104421.E2ANC1"/>
<dbReference type="AlphaFoldDB" id="E2ANC1"/>
<dbReference type="Proteomes" id="UP000000311">
    <property type="component" value="Unassembled WGS sequence"/>
</dbReference>
<keyword evidence="2" id="KW-1185">Reference proteome</keyword>
<dbReference type="InParanoid" id="E2ANC1"/>
<reference evidence="1 2" key="1">
    <citation type="journal article" date="2010" name="Science">
        <title>Genomic comparison of the ants Camponotus floridanus and Harpegnathos saltator.</title>
        <authorList>
            <person name="Bonasio R."/>
            <person name="Zhang G."/>
            <person name="Ye C."/>
            <person name="Mutti N.S."/>
            <person name="Fang X."/>
            <person name="Qin N."/>
            <person name="Donahue G."/>
            <person name="Yang P."/>
            <person name="Li Q."/>
            <person name="Li C."/>
            <person name="Zhang P."/>
            <person name="Huang Z."/>
            <person name="Berger S.L."/>
            <person name="Reinberg D."/>
            <person name="Wang J."/>
            <person name="Liebig J."/>
        </authorList>
    </citation>
    <scope>NUCLEOTIDE SEQUENCE [LARGE SCALE GENOMIC DNA]</scope>
    <source>
        <strain evidence="2">C129</strain>
    </source>
</reference>
<dbReference type="EMBL" id="GL441177">
    <property type="protein sequence ID" value="EFN65069.1"/>
    <property type="molecule type" value="Genomic_DNA"/>
</dbReference>